<keyword evidence="4 6" id="KW-1133">Transmembrane helix</keyword>
<feature type="transmembrane region" description="Helical" evidence="6">
    <location>
        <begin position="289"/>
        <end position="317"/>
    </location>
</feature>
<name>A0A835LRW7_9MAGN</name>
<keyword evidence="5 6" id="KW-0472">Membrane</keyword>
<evidence type="ECO:0000313" key="7">
    <source>
        <dbReference type="EMBL" id="KAF9602617.1"/>
    </source>
</evidence>
<reference evidence="7 8" key="1">
    <citation type="submission" date="2020-10" db="EMBL/GenBank/DDBJ databases">
        <title>The Coptis chinensis genome and diversification of protoberbering-type alkaloids.</title>
        <authorList>
            <person name="Wang B."/>
            <person name="Shu S."/>
            <person name="Song C."/>
            <person name="Liu Y."/>
        </authorList>
    </citation>
    <scope>NUCLEOTIDE SEQUENCE [LARGE SCALE GENOMIC DNA]</scope>
    <source>
        <strain evidence="7">HL-2020</strain>
        <tissue evidence="7">Leaf</tissue>
    </source>
</reference>
<organism evidence="7 8">
    <name type="scientific">Coptis chinensis</name>
    <dbReference type="NCBI Taxonomy" id="261450"/>
    <lineage>
        <taxon>Eukaryota</taxon>
        <taxon>Viridiplantae</taxon>
        <taxon>Streptophyta</taxon>
        <taxon>Embryophyta</taxon>
        <taxon>Tracheophyta</taxon>
        <taxon>Spermatophyta</taxon>
        <taxon>Magnoliopsida</taxon>
        <taxon>Ranunculales</taxon>
        <taxon>Ranunculaceae</taxon>
        <taxon>Coptidoideae</taxon>
        <taxon>Coptis</taxon>
    </lineage>
</organism>
<dbReference type="EMBL" id="JADFTS010000006">
    <property type="protein sequence ID" value="KAF9602617.1"/>
    <property type="molecule type" value="Genomic_DNA"/>
</dbReference>
<dbReference type="PANTHER" id="PTHR42893:SF9">
    <property type="entry name" value="PROTEIN DETOXIFICATION 46, CHLOROPLASTIC"/>
    <property type="match status" value="1"/>
</dbReference>
<gene>
    <name evidence="7" type="ORF">IFM89_030505</name>
</gene>
<comment type="subcellular location">
    <subcellularLocation>
        <location evidence="1">Membrane</location>
        <topology evidence="1">Multi-pass membrane protein</topology>
    </subcellularLocation>
</comment>
<evidence type="ECO:0000256" key="6">
    <source>
        <dbReference type="SAM" id="Phobius"/>
    </source>
</evidence>
<evidence type="ECO:0000256" key="4">
    <source>
        <dbReference type="ARBA" id="ARBA00022989"/>
    </source>
</evidence>
<feature type="transmembrane region" description="Helical" evidence="6">
    <location>
        <begin position="337"/>
        <end position="358"/>
    </location>
</feature>
<feature type="transmembrane region" description="Helical" evidence="6">
    <location>
        <begin position="365"/>
        <end position="393"/>
    </location>
</feature>
<comment type="similarity">
    <text evidence="2">Belongs to the multi antimicrobial extrusion (MATE) (TC 2.A.66.1) family.</text>
</comment>
<dbReference type="GO" id="GO:0016020">
    <property type="term" value="C:membrane"/>
    <property type="evidence" value="ECO:0007669"/>
    <property type="project" value="UniProtKB-SubCell"/>
</dbReference>
<dbReference type="PANTHER" id="PTHR42893">
    <property type="entry name" value="PROTEIN DETOXIFICATION 44, CHLOROPLASTIC-RELATED"/>
    <property type="match status" value="1"/>
</dbReference>
<evidence type="ECO:0000256" key="5">
    <source>
        <dbReference type="ARBA" id="ARBA00023136"/>
    </source>
</evidence>
<proteinExistence type="inferred from homology"/>
<dbReference type="OrthoDB" id="423427at2759"/>
<evidence type="ECO:0000313" key="8">
    <source>
        <dbReference type="Proteomes" id="UP000631114"/>
    </source>
</evidence>
<evidence type="ECO:0000256" key="1">
    <source>
        <dbReference type="ARBA" id="ARBA00004141"/>
    </source>
</evidence>
<keyword evidence="8" id="KW-1185">Reference proteome</keyword>
<evidence type="ECO:0000256" key="3">
    <source>
        <dbReference type="ARBA" id="ARBA00022692"/>
    </source>
</evidence>
<feature type="transmembrane region" description="Helical" evidence="6">
    <location>
        <begin position="259"/>
        <end position="277"/>
    </location>
</feature>
<dbReference type="Proteomes" id="UP000631114">
    <property type="component" value="Unassembled WGS sequence"/>
</dbReference>
<sequence>MDFRAEEESLYNVMVGPNSAAERSEGASTVDCDRAEGVGGRTESVSHEEICTKEDIKGEDSCFSEVPLAEGHYTGEEERKIGVNGGSTRVGFSNIISRSLVDEMRVGSGEELAAVEEGADLEVRDLISEVYTSEEVVLDGNIESFSREKLVLEEDTCIVDGRDTVVRVYETIPNQLKENLGEICVTVDSSQVHSVGDVNSFSGIGVTKGHPSEDEEGESGVEVVKEGHGAATQEVLVKQIQGSSLELAALGPGTVVCDYMSYVFMFLSIATSNMVATSIAREENHKISILLFVGFTCGVGMLLLTKVTGAQILTAFTGPKNLSIVPAANTYVQIQGLAWPSILVGWVAQSASLGMGIIRGIGDIVLCCFLGYGIVGAAWATMVSQIIAAFMMIESLNKKGFNAYSIPVPSPKELLKIFELAASVFITMISKHGALSFLDSHSYREV</sequence>
<dbReference type="AlphaFoldDB" id="A0A835LRW7"/>
<keyword evidence="3 6" id="KW-0812">Transmembrane</keyword>
<protein>
    <submittedName>
        <fullName evidence="7">Uncharacterized protein</fullName>
    </submittedName>
</protein>
<dbReference type="InterPro" id="IPR044644">
    <property type="entry name" value="DinF-like"/>
</dbReference>
<comment type="caution">
    <text evidence="7">The sequence shown here is derived from an EMBL/GenBank/DDBJ whole genome shotgun (WGS) entry which is preliminary data.</text>
</comment>
<accession>A0A835LRW7</accession>
<evidence type="ECO:0000256" key="2">
    <source>
        <dbReference type="ARBA" id="ARBA00010199"/>
    </source>
</evidence>